<sequence>MSNGDIVDTKSREEKINAAFVSMTDALMSEYDIVDLLSTLLNACIDVLDMDAGGILLVDATGELELVASTSEEAEIVETIIVAAGEGPCIECYDKAEHVSVPDIERVAEKWPKFYASAKQQGFLSTYAVPMRLRDEVMGVMNILSAQPVEISEGDGKIAQALADLAVLGVLHERNFRTPVAVTEQLHLALDTRILIEQAKGVLAQREHLTMTEAFDALRHYARVNGLTLRHVAEATVHRTLATEDLISDRSAAAPVPRSIS</sequence>
<dbReference type="InterPro" id="IPR012074">
    <property type="entry name" value="GAF_ANTAR"/>
</dbReference>
<dbReference type="GO" id="GO:0003723">
    <property type="term" value="F:RNA binding"/>
    <property type="evidence" value="ECO:0007669"/>
    <property type="project" value="InterPro"/>
</dbReference>
<keyword evidence="2" id="KW-0804">Transcription</keyword>
<dbReference type="OrthoDB" id="3683444at2"/>
<feature type="domain" description="ANTAR" evidence="3">
    <location>
        <begin position="176"/>
        <end position="237"/>
    </location>
</feature>
<accession>A0A3L7ISM4</accession>
<dbReference type="PIRSF" id="PIRSF036625">
    <property type="entry name" value="GAF_ANTAR"/>
    <property type="match status" value="1"/>
</dbReference>
<dbReference type="AlphaFoldDB" id="A0A3L7ISM4"/>
<evidence type="ECO:0000313" key="5">
    <source>
        <dbReference type="Proteomes" id="UP000282460"/>
    </source>
</evidence>
<dbReference type="InterPro" id="IPR005561">
    <property type="entry name" value="ANTAR"/>
</dbReference>
<dbReference type="Gene3D" id="1.10.10.10">
    <property type="entry name" value="Winged helix-like DNA-binding domain superfamily/Winged helix DNA-binding domain"/>
    <property type="match status" value="1"/>
</dbReference>
<dbReference type="Pfam" id="PF13185">
    <property type="entry name" value="GAF_2"/>
    <property type="match status" value="1"/>
</dbReference>
<keyword evidence="5" id="KW-1185">Reference proteome</keyword>
<dbReference type="SUPFAM" id="SSF55781">
    <property type="entry name" value="GAF domain-like"/>
    <property type="match status" value="1"/>
</dbReference>
<dbReference type="InterPro" id="IPR029016">
    <property type="entry name" value="GAF-like_dom_sf"/>
</dbReference>
<dbReference type="PROSITE" id="PS50921">
    <property type="entry name" value="ANTAR"/>
    <property type="match status" value="1"/>
</dbReference>
<organism evidence="4 5">
    <name type="scientific">Mycetocola zhadangensis</name>
    <dbReference type="NCBI Taxonomy" id="1164595"/>
    <lineage>
        <taxon>Bacteria</taxon>
        <taxon>Bacillati</taxon>
        <taxon>Actinomycetota</taxon>
        <taxon>Actinomycetes</taxon>
        <taxon>Micrococcales</taxon>
        <taxon>Microbacteriaceae</taxon>
        <taxon>Mycetocola</taxon>
    </lineage>
</organism>
<protein>
    <submittedName>
        <fullName evidence="4">ANTAR domain-containing protein</fullName>
    </submittedName>
</protein>
<evidence type="ECO:0000256" key="2">
    <source>
        <dbReference type="ARBA" id="ARBA00023163"/>
    </source>
</evidence>
<dbReference type="SMART" id="SM00065">
    <property type="entry name" value="GAF"/>
    <property type="match status" value="1"/>
</dbReference>
<dbReference type="EMBL" id="RCWJ01000005">
    <property type="protein sequence ID" value="RLQ81139.1"/>
    <property type="molecule type" value="Genomic_DNA"/>
</dbReference>
<name>A0A3L7ISM4_9MICO</name>
<evidence type="ECO:0000313" key="4">
    <source>
        <dbReference type="EMBL" id="RLQ81139.1"/>
    </source>
</evidence>
<gene>
    <name evidence="4" type="ORF">D9V28_15485</name>
</gene>
<dbReference type="Proteomes" id="UP000282460">
    <property type="component" value="Unassembled WGS sequence"/>
</dbReference>
<keyword evidence="1" id="KW-0805">Transcription regulation</keyword>
<dbReference type="RefSeq" id="WP_121660613.1">
    <property type="nucleotide sequence ID" value="NZ_BMEK01000004.1"/>
</dbReference>
<comment type="caution">
    <text evidence="4">The sequence shown here is derived from an EMBL/GenBank/DDBJ whole genome shotgun (WGS) entry which is preliminary data.</text>
</comment>
<dbReference type="InterPro" id="IPR003018">
    <property type="entry name" value="GAF"/>
</dbReference>
<reference evidence="4 5" key="1">
    <citation type="submission" date="2018-10" db="EMBL/GenBank/DDBJ databases">
        <authorList>
            <person name="Li J."/>
        </authorList>
    </citation>
    <scope>NUCLEOTIDE SEQUENCE [LARGE SCALE GENOMIC DNA]</scope>
    <source>
        <strain evidence="4 5">ZD1-4</strain>
    </source>
</reference>
<dbReference type="SMART" id="SM01012">
    <property type="entry name" value="ANTAR"/>
    <property type="match status" value="1"/>
</dbReference>
<evidence type="ECO:0000256" key="1">
    <source>
        <dbReference type="ARBA" id="ARBA00023015"/>
    </source>
</evidence>
<proteinExistence type="predicted"/>
<dbReference type="Gene3D" id="3.30.450.40">
    <property type="match status" value="1"/>
</dbReference>
<dbReference type="InterPro" id="IPR036388">
    <property type="entry name" value="WH-like_DNA-bd_sf"/>
</dbReference>
<evidence type="ECO:0000259" key="3">
    <source>
        <dbReference type="PROSITE" id="PS50921"/>
    </source>
</evidence>
<dbReference type="Pfam" id="PF03861">
    <property type="entry name" value="ANTAR"/>
    <property type="match status" value="1"/>
</dbReference>